<feature type="domain" description="HTH lysR-type" evidence="5">
    <location>
        <begin position="1"/>
        <end position="57"/>
    </location>
</feature>
<dbReference type="CDD" id="cd05466">
    <property type="entry name" value="PBP2_LTTR_substrate"/>
    <property type="match status" value="1"/>
</dbReference>
<comment type="caution">
    <text evidence="6">The sequence shown here is derived from an EMBL/GenBank/DDBJ whole genome shotgun (WGS) entry which is preliminary data.</text>
</comment>
<dbReference type="SUPFAM" id="SSF53850">
    <property type="entry name" value="Periplasmic binding protein-like II"/>
    <property type="match status" value="1"/>
</dbReference>
<comment type="similarity">
    <text evidence="1">Belongs to the LysR transcriptional regulatory family.</text>
</comment>
<dbReference type="GO" id="GO:0003677">
    <property type="term" value="F:DNA binding"/>
    <property type="evidence" value="ECO:0007669"/>
    <property type="project" value="UniProtKB-KW"/>
</dbReference>
<evidence type="ECO:0000256" key="4">
    <source>
        <dbReference type="ARBA" id="ARBA00023163"/>
    </source>
</evidence>
<dbReference type="InterPro" id="IPR005119">
    <property type="entry name" value="LysR_subst-bd"/>
</dbReference>
<evidence type="ECO:0000256" key="2">
    <source>
        <dbReference type="ARBA" id="ARBA00023015"/>
    </source>
</evidence>
<dbReference type="AlphaFoldDB" id="A0AAJ2N553"/>
<dbReference type="EMBL" id="JAVYAA010000003">
    <property type="protein sequence ID" value="MDT8977566.1"/>
    <property type="molecule type" value="Genomic_DNA"/>
</dbReference>
<accession>A0AAJ2N553</accession>
<dbReference type="SUPFAM" id="SSF46785">
    <property type="entry name" value="Winged helix' DNA-binding domain"/>
    <property type="match status" value="1"/>
</dbReference>
<keyword evidence="4" id="KW-0804">Transcription</keyword>
<evidence type="ECO:0000313" key="7">
    <source>
        <dbReference type="Proteomes" id="UP001250538"/>
    </source>
</evidence>
<evidence type="ECO:0000256" key="3">
    <source>
        <dbReference type="ARBA" id="ARBA00023125"/>
    </source>
</evidence>
<dbReference type="PANTHER" id="PTHR30419">
    <property type="entry name" value="HTH-TYPE TRANSCRIPTIONAL REGULATOR YBHD"/>
    <property type="match status" value="1"/>
</dbReference>
<protein>
    <submittedName>
        <fullName evidence="6">LysR family transcriptional regulator</fullName>
    </submittedName>
</protein>
<dbReference type="Gene3D" id="3.40.190.10">
    <property type="entry name" value="Periplasmic binding protein-like II"/>
    <property type="match status" value="2"/>
</dbReference>
<dbReference type="GO" id="GO:0005829">
    <property type="term" value="C:cytosol"/>
    <property type="evidence" value="ECO:0007669"/>
    <property type="project" value="TreeGrafter"/>
</dbReference>
<dbReference type="InterPro" id="IPR036388">
    <property type="entry name" value="WH-like_DNA-bd_sf"/>
</dbReference>
<dbReference type="InterPro" id="IPR000847">
    <property type="entry name" value="LysR_HTH_N"/>
</dbReference>
<gene>
    <name evidence="6" type="ORF">RQP50_15110</name>
</gene>
<dbReference type="InterPro" id="IPR050950">
    <property type="entry name" value="HTH-type_LysR_regulators"/>
</dbReference>
<reference evidence="7" key="1">
    <citation type="submission" date="2023-09" db="EMBL/GenBank/DDBJ databases">
        <title>Paenibacillus sp. chi10 Genome sequencing and assembly.</title>
        <authorList>
            <person name="Kim I."/>
        </authorList>
    </citation>
    <scope>NUCLEOTIDE SEQUENCE [LARGE SCALE GENOMIC DNA]</scope>
    <source>
        <strain evidence="7">chi10</strain>
    </source>
</reference>
<dbReference type="PRINTS" id="PR00039">
    <property type="entry name" value="HTHLYSR"/>
</dbReference>
<dbReference type="FunFam" id="1.10.10.10:FF:000001">
    <property type="entry name" value="LysR family transcriptional regulator"/>
    <property type="match status" value="1"/>
</dbReference>
<keyword evidence="7" id="KW-1185">Reference proteome</keyword>
<dbReference type="Gene3D" id="1.10.10.10">
    <property type="entry name" value="Winged helix-like DNA-binding domain superfamily/Winged helix DNA-binding domain"/>
    <property type="match status" value="1"/>
</dbReference>
<organism evidence="6 7">
    <name type="scientific">Paenibacillus suaedae</name>
    <dbReference type="NCBI Taxonomy" id="3077233"/>
    <lineage>
        <taxon>Bacteria</taxon>
        <taxon>Bacillati</taxon>
        <taxon>Bacillota</taxon>
        <taxon>Bacilli</taxon>
        <taxon>Bacillales</taxon>
        <taxon>Paenibacillaceae</taxon>
        <taxon>Paenibacillus</taxon>
    </lineage>
</organism>
<keyword evidence="3" id="KW-0238">DNA-binding</keyword>
<keyword evidence="2" id="KW-0805">Transcription regulation</keyword>
<dbReference type="Pfam" id="PF03466">
    <property type="entry name" value="LysR_substrate"/>
    <property type="match status" value="1"/>
</dbReference>
<dbReference type="GO" id="GO:0003700">
    <property type="term" value="F:DNA-binding transcription factor activity"/>
    <property type="evidence" value="ECO:0007669"/>
    <property type="project" value="InterPro"/>
</dbReference>
<sequence>MFRQLECFIQICEEGSFARAAESLLISQPALSQQIRYIEEEFGTPVFKRAGRGVKLTAAGQILYEKARSVMELIDESKTETYELNYPRANQLSLSISIGISPFDCPYLMPLFLKFHKQNPAIALHFVNIENGYGDLRNRHIDIAFSDCSELNKELYAVHVYKEEQALIVYADHPWADRTAISLHELEQIDSDVFVSDTNTEELMQTSGFETAKPPQTKFQSTSSTIVLYMVIQKMGVAILPISFLESSACSKVKVIRFLDPIPAREVKLIVQKDRFIEPAIQNFISYFLEPAKSLSM</sequence>
<dbReference type="Proteomes" id="UP001250538">
    <property type="component" value="Unassembled WGS sequence"/>
</dbReference>
<dbReference type="Pfam" id="PF00126">
    <property type="entry name" value="HTH_1"/>
    <property type="match status" value="1"/>
</dbReference>
<evidence type="ECO:0000259" key="5">
    <source>
        <dbReference type="PROSITE" id="PS50931"/>
    </source>
</evidence>
<dbReference type="InterPro" id="IPR036390">
    <property type="entry name" value="WH_DNA-bd_sf"/>
</dbReference>
<proteinExistence type="inferred from homology"/>
<name>A0AAJ2N553_9BACL</name>
<evidence type="ECO:0000313" key="6">
    <source>
        <dbReference type="EMBL" id="MDT8977566.1"/>
    </source>
</evidence>
<dbReference type="RefSeq" id="WP_315745902.1">
    <property type="nucleotide sequence ID" value="NZ_JAVYAA010000003.1"/>
</dbReference>
<evidence type="ECO:0000256" key="1">
    <source>
        <dbReference type="ARBA" id="ARBA00009437"/>
    </source>
</evidence>
<dbReference type="PROSITE" id="PS50931">
    <property type="entry name" value="HTH_LYSR"/>
    <property type="match status" value="1"/>
</dbReference>
<dbReference type="PANTHER" id="PTHR30419:SF25">
    <property type="entry name" value="HTH-TYPE TRANSCRIPTIONAL REGULATOR YTLI"/>
    <property type="match status" value="1"/>
</dbReference>